<proteinExistence type="predicted"/>
<dbReference type="Proteomes" id="UP000636479">
    <property type="component" value="Unassembled WGS sequence"/>
</dbReference>
<dbReference type="GO" id="GO:0003700">
    <property type="term" value="F:DNA-binding transcription factor activity"/>
    <property type="evidence" value="ECO:0007669"/>
    <property type="project" value="TreeGrafter"/>
</dbReference>
<dbReference type="GO" id="GO:0046983">
    <property type="term" value="F:protein dimerization activity"/>
    <property type="evidence" value="ECO:0007669"/>
    <property type="project" value="InterPro"/>
</dbReference>
<dbReference type="InterPro" id="IPR036638">
    <property type="entry name" value="HLH_DNA-bd_sf"/>
</dbReference>
<dbReference type="PROSITE" id="PS50888">
    <property type="entry name" value="BHLH"/>
    <property type="match status" value="1"/>
</dbReference>
<feature type="region of interest" description="Disordered" evidence="6">
    <location>
        <begin position="1"/>
        <end position="29"/>
    </location>
</feature>
<dbReference type="SUPFAM" id="SSF47459">
    <property type="entry name" value="HLH, helix-loop-helix DNA-binding domain"/>
    <property type="match status" value="1"/>
</dbReference>
<keyword evidence="2" id="KW-0238">DNA-binding</keyword>
<name>A0A8H6S4M0_9AGAR</name>
<dbReference type="Gene3D" id="4.10.280.10">
    <property type="entry name" value="Helix-loop-helix DNA-binding domain"/>
    <property type="match status" value="1"/>
</dbReference>
<feature type="region of interest" description="Disordered" evidence="6">
    <location>
        <begin position="413"/>
        <end position="441"/>
    </location>
</feature>
<dbReference type="AlphaFoldDB" id="A0A8H6S4M0"/>
<evidence type="ECO:0000313" key="9">
    <source>
        <dbReference type="Proteomes" id="UP000636479"/>
    </source>
</evidence>
<evidence type="ECO:0000256" key="1">
    <source>
        <dbReference type="ARBA" id="ARBA00023015"/>
    </source>
</evidence>
<keyword evidence="9" id="KW-1185">Reference proteome</keyword>
<protein>
    <submittedName>
        <fullName evidence="8">BHLH domain-containing protein</fullName>
    </submittedName>
</protein>
<feature type="compositionally biased region" description="Low complexity" evidence="6">
    <location>
        <begin position="233"/>
        <end position="260"/>
    </location>
</feature>
<feature type="domain" description="BHLH" evidence="7">
    <location>
        <begin position="298"/>
        <end position="350"/>
    </location>
</feature>
<accession>A0A8H6S4M0</accession>
<comment type="caution">
    <text evidence="8">The sequence shown here is derived from an EMBL/GenBank/DDBJ whole genome shotgun (WGS) entry which is preliminary data.</text>
</comment>
<feature type="compositionally biased region" description="Basic and acidic residues" evidence="6">
    <location>
        <begin position="20"/>
        <end position="29"/>
    </location>
</feature>
<dbReference type="InterPro" id="IPR011598">
    <property type="entry name" value="bHLH_dom"/>
</dbReference>
<reference evidence="8" key="1">
    <citation type="submission" date="2020-05" db="EMBL/GenBank/DDBJ databases">
        <title>Mycena genomes resolve the evolution of fungal bioluminescence.</title>
        <authorList>
            <person name="Tsai I.J."/>
        </authorList>
    </citation>
    <scope>NUCLEOTIDE SEQUENCE</scope>
    <source>
        <strain evidence="8">171206Taipei</strain>
    </source>
</reference>
<dbReference type="OrthoDB" id="8964853at2759"/>
<evidence type="ECO:0000256" key="2">
    <source>
        <dbReference type="ARBA" id="ARBA00023125"/>
    </source>
</evidence>
<dbReference type="RefSeq" id="XP_037214342.1">
    <property type="nucleotide sequence ID" value="XM_037369136.1"/>
</dbReference>
<feature type="compositionally biased region" description="Polar residues" evidence="6">
    <location>
        <begin position="218"/>
        <end position="230"/>
    </location>
</feature>
<keyword evidence="3" id="KW-0010">Activator</keyword>
<dbReference type="PANTHER" id="PTHR10328">
    <property type="entry name" value="PROTEIN MAX MYC-ASSOCIATED FACTOR X"/>
    <property type="match status" value="1"/>
</dbReference>
<dbReference type="Pfam" id="PF00010">
    <property type="entry name" value="HLH"/>
    <property type="match status" value="1"/>
</dbReference>
<organism evidence="8 9">
    <name type="scientific">Mycena indigotica</name>
    <dbReference type="NCBI Taxonomy" id="2126181"/>
    <lineage>
        <taxon>Eukaryota</taxon>
        <taxon>Fungi</taxon>
        <taxon>Dikarya</taxon>
        <taxon>Basidiomycota</taxon>
        <taxon>Agaricomycotina</taxon>
        <taxon>Agaricomycetes</taxon>
        <taxon>Agaricomycetidae</taxon>
        <taxon>Agaricales</taxon>
        <taxon>Marasmiineae</taxon>
        <taxon>Mycenaceae</taxon>
        <taxon>Mycena</taxon>
    </lineage>
</organism>
<keyword evidence="5" id="KW-0539">Nucleus</keyword>
<feature type="region of interest" description="Disordered" evidence="6">
    <location>
        <begin position="213"/>
        <end position="260"/>
    </location>
</feature>
<dbReference type="PANTHER" id="PTHR10328:SF3">
    <property type="entry name" value="PROTEIN MAX"/>
    <property type="match status" value="1"/>
</dbReference>
<evidence type="ECO:0000259" key="7">
    <source>
        <dbReference type="PROSITE" id="PS50888"/>
    </source>
</evidence>
<keyword evidence="1" id="KW-0805">Transcription regulation</keyword>
<keyword evidence="4" id="KW-0804">Transcription</keyword>
<evidence type="ECO:0000256" key="3">
    <source>
        <dbReference type="ARBA" id="ARBA00023159"/>
    </source>
</evidence>
<gene>
    <name evidence="8" type="ORF">MIND_01265500</name>
</gene>
<dbReference type="GO" id="GO:0090575">
    <property type="term" value="C:RNA polymerase II transcription regulator complex"/>
    <property type="evidence" value="ECO:0007669"/>
    <property type="project" value="TreeGrafter"/>
</dbReference>
<feature type="compositionally biased region" description="Acidic residues" evidence="6">
    <location>
        <begin position="413"/>
        <end position="423"/>
    </location>
</feature>
<evidence type="ECO:0000313" key="8">
    <source>
        <dbReference type="EMBL" id="KAF7291220.1"/>
    </source>
</evidence>
<dbReference type="GO" id="GO:0045944">
    <property type="term" value="P:positive regulation of transcription by RNA polymerase II"/>
    <property type="evidence" value="ECO:0007669"/>
    <property type="project" value="TreeGrafter"/>
</dbReference>
<dbReference type="GeneID" id="59351652"/>
<evidence type="ECO:0000256" key="5">
    <source>
        <dbReference type="ARBA" id="ARBA00023242"/>
    </source>
</evidence>
<dbReference type="SMART" id="SM00353">
    <property type="entry name" value="HLH"/>
    <property type="match status" value="1"/>
</dbReference>
<evidence type="ECO:0000256" key="6">
    <source>
        <dbReference type="SAM" id="MobiDB-lite"/>
    </source>
</evidence>
<dbReference type="GO" id="GO:0003677">
    <property type="term" value="F:DNA binding"/>
    <property type="evidence" value="ECO:0007669"/>
    <property type="project" value="UniProtKB-KW"/>
</dbReference>
<dbReference type="CDD" id="cd00083">
    <property type="entry name" value="bHLH_SF"/>
    <property type="match status" value="1"/>
</dbReference>
<sequence length="545" mass="59186">MGLAAGSLTPVPGPSGAEAGARKGGDDCHGSSSNSSCKAAVVALRSPWHVGPTLTSELEIRGKDPLFLVVLSARRQVARVTSILECCAILRWRLQVVLPERHAYTQSKPTSPPITTVVSSSIRTNCVPTAFLQVEVAAFGSETRDPSTAYRFQPFLNTVPTRSSWLLILSPVPPPPASALAVKDNAEFTRDPFGIPTTRCHRLLLLAPTKQTLDRYSDPSSPMSSATTAHDQAPSSPAASEGSSSRSSAPPSTPPMTTSLPIATTFMNFTSEDTINGVPSLAGVKRTAKNIRRVNTAERRATHNAVERARRETLNGRFLDLAALLPNLNTIRRPSKSAIVNSSIAHLNASRRHRILAAQTLRMIKEETDALRHEINQWRARAGVQGLEEPMRGDGFGLILTGELEFEQSDLLDGSEEGEEDGDGAYGSRPYSSGGEPSAEEYALQRAHAEMLAAQAHQAQLQHQDHLRAQQQAAFNGEPHTPPGYYSSPAVVHTRLDAAYENPSAGYYEPAVHPTSVDMEQQWAAVAYEKQQRILHHQQHHQPSW</sequence>
<evidence type="ECO:0000256" key="4">
    <source>
        <dbReference type="ARBA" id="ARBA00023163"/>
    </source>
</evidence>
<dbReference type="EMBL" id="JACAZF010000013">
    <property type="protein sequence ID" value="KAF7291220.1"/>
    <property type="molecule type" value="Genomic_DNA"/>
</dbReference>